<dbReference type="RefSeq" id="WP_133502534.1">
    <property type="nucleotide sequence ID" value="NZ_SNXC01000009.1"/>
</dbReference>
<sequence>MGSKIRIIFAAGLLAILPTLASSNESSNSNSEPFFSPYSATYSTVWKKGISLKVEGTQTLSKTDNETWNFKFEASTLIASLHEEVSFRKNGQTLVPLRYVYKSQVLGKKRKATLTFDWNKNTVRNDIKNKPWNMKVEHGTIDKLGIQLQIRNDLLNHKKDLSYKVADGGHIKHWSFARRGTETIDTKIGRLNALKVVRTDNLSKEKSTYFWFAPSLNYLLVKMEHKEDGESYKLDLEKLNERG</sequence>
<evidence type="ECO:0000256" key="1">
    <source>
        <dbReference type="SAM" id="SignalP"/>
    </source>
</evidence>
<organism evidence="2 3">
    <name type="scientific">Marinomonas balearica</name>
    <dbReference type="NCBI Taxonomy" id="491947"/>
    <lineage>
        <taxon>Bacteria</taxon>
        <taxon>Pseudomonadati</taxon>
        <taxon>Pseudomonadota</taxon>
        <taxon>Gammaproteobacteria</taxon>
        <taxon>Oceanospirillales</taxon>
        <taxon>Oceanospirillaceae</taxon>
        <taxon>Marinomonas</taxon>
    </lineage>
</organism>
<dbReference type="OrthoDB" id="6007799at2"/>
<name>A0A4R6MDS8_9GAMM</name>
<dbReference type="AlphaFoldDB" id="A0A4R6MDS8"/>
<keyword evidence="1" id="KW-0732">Signal</keyword>
<evidence type="ECO:0000313" key="2">
    <source>
        <dbReference type="EMBL" id="TDO99694.1"/>
    </source>
</evidence>
<evidence type="ECO:0000313" key="3">
    <source>
        <dbReference type="Proteomes" id="UP000294656"/>
    </source>
</evidence>
<reference evidence="2 3" key="1">
    <citation type="submission" date="2019-03" db="EMBL/GenBank/DDBJ databases">
        <title>Genomic Encyclopedia of Type Strains, Phase III (KMG-III): the genomes of soil and plant-associated and newly described type strains.</title>
        <authorList>
            <person name="Whitman W."/>
        </authorList>
    </citation>
    <scope>NUCLEOTIDE SEQUENCE [LARGE SCALE GENOMIC DNA]</scope>
    <source>
        <strain evidence="2 3">CECT 7378</strain>
    </source>
</reference>
<dbReference type="InterPro" id="IPR021457">
    <property type="entry name" value="DUF3108"/>
</dbReference>
<comment type="caution">
    <text evidence="2">The sequence shown here is derived from an EMBL/GenBank/DDBJ whole genome shotgun (WGS) entry which is preliminary data.</text>
</comment>
<keyword evidence="3" id="KW-1185">Reference proteome</keyword>
<dbReference type="Proteomes" id="UP000294656">
    <property type="component" value="Unassembled WGS sequence"/>
</dbReference>
<proteinExistence type="predicted"/>
<dbReference type="Pfam" id="PF11306">
    <property type="entry name" value="DUF3108"/>
    <property type="match status" value="1"/>
</dbReference>
<feature type="chain" id="PRO_5020825788" evidence="1">
    <location>
        <begin position="22"/>
        <end position="243"/>
    </location>
</feature>
<accession>A0A4R6MDS8</accession>
<dbReference type="EMBL" id="SNXC01000009">
    <property type="protein sequence ID" value="TDO99694.1"/>
    <property type="molecule type" value="Genomic_DNA"/>
</dbReference>
<feature type="signal peptide" evidence="1">
    <location>
        <begin position="1"/>
        <end position="21"/>
    </location>
</feature>
<gene>
    <name evidence="2" type="ORF">DFP79_0681</name>
</gene>
<protein>
    <submittedName>
        <fullName evidence="2">Uncharacterized protein DUF3108</fullName>
    </submittedName>
</protein>